<feature type="signal peptide" evidence="1">
    <location>
        <begin position="1"/>
        <end position="22"/>
    </location>
</feature>
<gene>
    <name evidence="2" type="ORF">CF386_07950</name>
</gene>
<evidence type="ECO:0000313" key="2">
    <source>
        <dbReference type="EMBL" id="ASK78991.1"/>
    </source>
</evidence>
<dbReference type="Pfam" id="PF11604">
    <property type="entry name" value="CusF_Ec"/>
    <property type="match status" value="1"/>
</dbReference>
<dbReference type="InterPro" id="IPR042230">
    <property type="entry name" value="CusF_sf"/>
</dbReference>
<organism evidence="2 3">
    <name type="scientific">Paraphotobacterium marinum</name>
    <dbReference type="NCBI Taxonomy" id="1755811"/>
    <lineage>
        <taxon>Bacteria</taxon>
        <taxon>Pseudomonadati</taxon>
        <taxon>Pseudomonadota</taxon>
        <taxon>Gammaproteobacteria</taxon>
        <taxon>Vibrionales</taxon>
        <taxon>Vibrionaceae</taxon>
        <taxon>Paraphotobacterium</taxon>
    </lineage>
</organism>
<feature type="chain" id="PRO_5013233921" description="Cation transporter" evidence="1">
    <location>
        <begin position="23"/>
        <end position="115"/>
    </location>
</feature>
<protein>
    <recommendedName>
        <fullName evidence="4">Cation transporter</fullName>
    </recommendedName>
</protein>
<dbReference type="Proteomes" id="UP000242175">
    <property type="component" value="Chromosome small"/>
</dbReference>
<keyword evidence="1" id="KW-0732">Signal</keyword>
<dbReference type="Gene3D" id="2.40.50.320">
    <property type="entry name" value="Copper binding periplasmic protein CusF"/>
    <property type="match status" value="1"/>
</dbReference>
<evidence type="ECO:0000256" key="1">
    <source>
        <dbReference type="SAM" id="SignalP"/>
    </source>
</evidence>
<dbReference type="EMBL" id="CP022356">
    <property type="protein sequence ID" value="ASK78991.1"/>
    <property type="molecule type" value="Genomic_DNA"/>
</dbReference>
<sequence>MLKFFNYFLFLILFPLSTMSYAHSPELHEQDGSMPHKEYKASGIVKSINQREMLIKHEPIKELSWPEMEMVFKISEQISLSELKDIKVGDFIKFMFYEKNDEYIITALREHPIKK</sequence>
<reference evidence="2 3" key="1">
    <citation type="journal article" date="2016" name="Int. J. Syst. Evol. Microbiol.">
        <title>Paraphotobacterium marinum gen. nov., sp. nov., a member of the family Vibrionaceae, isolated from surface seawater.</title>
        <authorList>
            <person name="Huang Z."/>
            <person name="Dong C."/>
            <person name="Shao Z."/>
        </authorList>
    </citation>
    <scope>NUCLEOTIDE SEQUENCE [LARGE SCALE GENOMIC DNA]</scope>
    <source>
        <strain evidence="2 3">NSCS20N07D</strain>
    </source>
</reference>
<evidence type="ECO:0008006" key="4">
    <source>
        <dbReference type="Google" id="ProtNLM"/>
    </source>
</evidence>
<dbReference type="InterPro" id="IPR021647">
    <property type="entry name" value="CusF_Ec"/>
</dbReference>
<dbReference type="KEGG" id="pmai:CF386_07950"/>
<proteinExistence type="predicted"/>
<dbReference type="AlphaFoldDB" id="A0A220VFB4"/>
<keyword evidence="3" id="KW-1185">Reference proteome</keyword>
<dbReference type="OrthoDB" id="5771277at2"/>
<evidence type="ECO:0000313" key="3">
    <source>
        <dbReference type="Proteomes" id="UP000242175"/>
    </source>
</evidence>
<dbReference type="RefSeq" id="WP_089073899.1">
    <property type="nucleotide sequence ID" value="NZ_CBCSAM010000006.1"/>
</dbReference>
<name>A0A220VFB4_9GAMM</name>
<accession>A0A220VFB4</accession>